<proteinExistence type="predicted"/>
<evidence type="ECO:0000259" key="3">
    <source>
        <dbReference type="SMART" id="SM01007"/>
    </source>
</evidence>
<dbReference type="PANTHER" id="PTHR22789:SF0">
    <property type="entry name" value="3-OXO-TETRONATE 4-PHOSPHATE DECARBOXYLASE-RELATED"/>
    <property type="match status" value="1"/>
</dbReference>
<evidence type="ECO:0000313" key="5">
    <source>
        <dbReference type="Proteomes" id="UP001432000"/>
    </source>
</evidence>
<evidence type="ECO:0000313" key="4">
    <source>
        <dbReference type="EMBL" id="WXG68808.1"/>
    </source>
</evidence>
<accession>A0ABZ2PI25</accession>
<dbReference type="PANTHER" id="PTHR22789">
    <property type="entry name" value="FUCULOSE PHOSPHATE ALDOLASE"/>
    <property type="match status" value="1"/>
</dbReference>
<keyword evidence="5" id="KW-1185">Reference proteome</keyword>
<dbReference type="EMBL" id="CP147846">
    <property type="protein sequence ID" value="WXG68808.1"/>
    <property type="molecule type" value="Genomic_DNA"/>
</dbReference>
<dbReference type="SUPFAM" id="SSF53639">
    <property type="entry name" value="AraD/HMP-PK domain-like"/>
    <property type="match status" value="1"/>
</dbReference>
<protein>
    <submittedName>
        <fullName evidence="4">Class II aldolase/adducin family protein</fullName>
    </submittedName>
</protein>
<keyword evidence="2" id="KW-0456">Lyase</keyword>
<name>A0ABZ2PI25_9NOCA</name>
<dbReference type="Proteomes" id="UP001432000">
    <property type="component" value="Chromosome"/>
</dbReference>
<dbReference type="RefSeq" id="WP_338889234.1">
    <property type="nucleotide sequence ID" value="NZ_CP147846.1"/>
</dbReference>
<evidence type="ECO:0000256" key="2">
    <source>
        <dbReference type="ARBA" id="ARBA00023239"/>
    </source>
</evidence>
<dbReference type="SMART" id="SM01007">
    <property type="entry name" value="Aldolase_II"/>
    <property type="match status" value="1"/>
</dbReference>
<gene>
    <name evidence="4" type="ORF">WDS16_27120</name>
</gene>
<dbReference type="InterPro" id="IPR036409">
    <property type="entry name" value="Aldolase_II/adducin_N_sf"/>
</dbReference>
<sequence>MTGVAGLGGIVELGAALTSRGLTPGKTGNLSVRGEGLVSITPTGAVLGSMRVEDISTVTADEGEHVSGRRASKELAMHQAMYQVHQDCFAIVHVHSLHAVAVSCLSGIDDREPLPRITPYFDMKVPTLRLVDYHPPGSDDLAVAVRRAAPGYRSLLLRNHGSLVAAPTLEEAADAAEEIEQTAALMLLLHGRAVNRLSATTSPNASGGIR</sequence>
<dbReference type="Pfam" id="PF00596">
    <property type="entry name" value="Aldolase_II"/>
    <property type="match status" value="1"/>
</dbReference>
<reference evidence="4 5" key="1">
    <citation type="submission" date="2024-03" db="EMBL/GenBank/DDBJ databases">
        <title>Natural products discovery in diverse microorganisms through a two-stage MS feature dereplication strategy.</title>
        <authorList>
            <person name="Zhang R."/>
        </authorList>
    </citation>
    <scope>NUCLEOTIDE SEQUENCE [LARGE SCALE GENOMIC DNA]</scope>
    <source>
        <strain evidence="4 5">18930</strain>
    </source>
</reference>
<feature type="domain" description="Class II aldolase/adducin N-terminal" evidence="3">
    <location>
        <begin position="8"/>
        <end position="187"/>
    </location>
</feature>
<dbReference type="Gene3D" id="3.40.225.10">
    <property type="entry name" value="Class II aldolase/adducin N-terminal domain"/>
    <property type="match status" value="1"/>
</dbReference>
<dbReference type="InterPro" id="IPR001303">
    <property type="entry name" value="Aldolase_II/adducin_N"/>
</dbReference>
<dbReference type="InterPro" id="IPR050197">
    <property type="entry name" value="Aldolase_class_II_sugar_metab"/>
</dbReference>
<organism evidence="4 5">
    <name type="scientific">Rhodococcus sovatensis</name>
    <dbReference type="NCBI Taxonomy" id="1805840"/>
    <lineage>
        <taxon>Bacteria</taxon>
        <taxon>Bacillati</taxon>
        <taxon>Actinomycetota</taxon>
        <taxon>Actinomycetes</taxon>
        <taxon>Mycobacteriales</taxon>
        <taxon>Nocardiaceae</taxon>
        <taxon>Rhodococcus</taxon>
    </lineage>
</organism>
<evidence type="ECO:0000256" key="1">
    <source>
        <dbReference type="ARBA" id="ARBA00022723"/>
    </source>
</evidence>
<keyword evidence="1" id="KW-0479">Metal-binding</keyword>